<protein>
    <submittedName>
        <fullName evidence="2">Transcriptional regulator</fullName>
    </submittedName>
</protein>
<dbReference type="PROSITE" id="PS50943">
    <property type="entry name" value="HTH_CROC1"/>
    <property type="match status" value="1"/>
</dbReference>
<dbReference type="Proteomes" id="UP000250181">
    <property type="component" value="Chromosome"/>
</dbReference>
<dbReference type="InterPro" id="IPR001387">
    <property type="entry name" value="Cro/C1-type_HTH"/>
</dbReference>
<evidence type="ECO:0000259" key="1">
    <source>
        <dbReference type="PROSITE" id="PS50943"/>
    </source>
</evidence>
<feature type="domain" description="HTH cro/C1-type" evidence="1">
    <location>
        <begin position="20"/>
        <end position="44"/>
    </location>
</feature>
<dbReference type="AlphaFoldDB" id="A0AAD0L0D5"/>
<evidence type="ECO:0000313" key="2">
    <source>
        <dbReference type="EMBL" id="AWX96425.1"/>
    </source>
</evidence>
<dbReference type="SUPFAM" id="SSF47413">
    <property type="entry name" value="lambda repressor-like DNA-binding domains"/>
    <property type="match status" value="1"/>
</dbReference>
<name>A0AAD0L0D5_STRSU</name>
<dbReference type="EMBL" id="CP017666">
    <property type="protein sequence ID" value="AWX96425.1"/>
    <property type="molecule type" value="Genomic_DNA"/>
</dbReference>
<dbReference type="RefSeq" id="WP_105127785.1">
    <property type="nucleotide sequence ID" value="NZ_CP017666.1"/>
</dbReference>
<organism evidence="2 3">
    <name type="scientific">Streptococcus suis</name>
    <dbReference type="NCBI Taxonomy" id="1307"/>
    <lineage>
        <taxon>Bacteria</taxon>
        <taxon>Bacillati</taxon>
        <taxon>Bacillota</taxon>
        <taxon>Bacilli</taxon>
        <taxon>Lactobacillales</taxon>
        <taxon>Streptococcaceae</taxon>
        <taxon>Streptococcus</taxon>
    </lineage>
</organism>
<proteinExistence type="predicted"/>
<evidence type="ECO:0000313" key="3">
    <source>
        <dbReference type="Proteomes" id="UP000250181"/>
    </source>
</evidence>
<dbReference type="Gene3D" id="1.10.260.40">
    <property type="entry name" value="lambda repressor-like DNA-binding domains"/>
    <property type="match status" value="1"/>
</dbReference>
<dbReference type="InterPro" id="IPR010982">
    <property type="entry name" value="Lambda_DNA-bd_dom_sf"/>
</dbReference>
<dbReference type="Pfam" id="PF01381">
    <property type="entry name" value="HTH_3"/>
    <property type="match status" value="1"/>
</dbReference>
<reference evidence="2 3" key="1">
    <citation type="submission" date="2016-10" db="EMBL/GenBank/DDBJ databases">
        <authorList>
            <person name="Zou G."/>
            <person name="Zhou R."/>
        </authorList>
    </citation>
    <scope>NUCLEOTIDE SEQUENCE [LARGE SCALE GENOMIC DNA]</scope>
    <source>
        <strain evidence="2 3">0061</strain>
    </source>
</reference>
<dbReference type="GO" id="GO:0003677">
    <property type="term" value="F:DNA binding"/>
    <property type="evidence" value="ECO:0007669"/>
    <property type="project" value="InterPro"/>
</dbReference>
<sequence length="60" mass="6890">MLITDSTAILVRKKRAVEVLTKAQLAKILNVDRRTLAKIESGNYDAPKRIYQSVMEWLTE</sequence>
<accession>A0AAD0L0D5</accession>
<gene>
    <name evidence="2" type="ORF">BKM66_09820</name>
</gene>